<name>A0A4P6MZG0_9MICO</name>
<evidence type="ECO:0000256" key="1">
    <source>
        <dbReference type="SAM" id="MobiDB-lite"/>
    </source>
</evidence>
<dbReference type="EMBL" id="CP036164">
    <property type="protein sequence ID" value="QBF47360.1"/>
    <property type="molecule type" value="Genomic_DNA"/>
</dbReference>
<evidence type="ECO:0008006" key="5">
    <source>
        <dbReference type="Google" id="ProtNLM"/>
    </source>
</evidence>
<dbReference type="STRING" id="1216970.GCA_001570985_01829"/>
<dbReference type="KEGG" id="jli:EXU32_14540"/>
<proteinExistence type="predicted"/>
<dbReference type="AlphaFoldDB" id="A0A4P6MZG0"/>
<gene>
    <name evidence="3" type="ORF">EXU32_14540</name>
</gene>
<keyword evidence="2" id="KW-0732">Signal</keyword>
<protein>
    <recommendedName>
        <fullName evidence="5">PepSY domain-containing protein</fullName>
    </recommendedName>
</protein>
<dbReference type="Proteomes" id="UP000290408">
    <property type="component" value="Chromosome"/>
</dbReference>
<feature type="region of interest" description="Disordered" evidence="1">
    <location>
        <begin position="29"/>
        <end position="52"/>
    </location>
</feature>
<dbReference type="RefSeq" id="WP_130630551.1">
    <property type="nucleotide sequence ID" value="NZ_CP036164.1"/>
</dbReference>
<feature type="signal peptide" evidence="2">
    <location>
        <begin position="1"/>
        <end position="28"/>
    </location>
</feature>
<keyword evidence="4" id="KW-1185">Reference proteome</keyword>
<accession>A0A4P6MZG0</accession>
<reference evidence="3 4" key="1">
    <citation type="submission" date="2019-02" db="EMBL/GenBank/DDBJ databases">
        <title>Genomic data mining of an Antarctic deep-sea actinobacterium, Janibacterlimosus P3-3-X1.</title>
        <authorList>
            <person name="Liao L."/>
            <person name="Chen B."/>
        </authorList>
    </citation>
    <scope>NUCLEOTIDE SEQUENCE [LARGE SCALE GENOMIC DNA]</scope>
    <source>
        <strain evidence="3 4">P3-3-X1</strain>
    </source>
</reference>
<evidence type="ECO:0000313" key="3">
    <source>
        <dbReference type="EMBL" id="QBF47360.1"/>
    </source>
</evidence>
<organism evidence="3 4">
    <name type="scientific">Janibacter limosus</name>
    <dbReference type="NCBI Taxonomy" id="53458"/>
    <lineage>
        <taxon>Bacteria</taxon>
        <taxon>Bacillati</taxon>
        <taxon>Actinomycetota</taxon>
        <taxon>Actinomycetes</taxon>
        <taxon>Micrococcales</taxon>
        <taxon>Intrasporangiaceae</taxon>
        <taxon>Janibacter</taxon>
    </lineage>
</organism>
<evidence type="ECO:0000313" key="4">
    <source>
        <dbReference type="Proteomes" id="UP000290408"/>
    </source>
</evidence>
<sequence>MQTITRRLGLRPAMLALAVGLMPLAACADPGGTTSTTSTSHTTATAGDPDMKDQMATTLEGTSPTIADALRSDTTTITPVATAALSDWQVVDVLPRGGAHPQRWFMGVKDEGREVVVLSGFPQRWAQVADGARVTSADQAEELAGVYADATRDMSRGYARIESVDDMRFVPSPSQAESDRIDALRRERTEIAAANASGDGPWTVRLWTVTDGDLVRHDVEVATDGAITDTTQVVEADLPVPQTV</sequence>
<feature type="compositionally biased region" description="Low complexity" evidence="1">
    <location>
        <begin position="31"/>
        <end position="47"/>
    </location>
</feature>
<evidence type="ECO:0000256" key="2">
    <source>
        <dbReference type="SAM" id="SignalP"/>
    </source>
</evidence>
<dbReference type="OrthoDB" id="3476979at2"/>
<feature type="chain" id="PRO_5020257892" description="PepSY domain-containing protein" evidence="2">
    <location>
        <begin position="29"/>
        <end position="244"/>
    </location>
</feature>